<evidence type="ECO:0000259" key="1">
    <source>
        <dbReference type="Pfam" id="PF04149"/>
    </source>
</evidence>
<dbReference type="EMBL" id="MWQN01000001">
    <property type="protein sequence ID" value="OPC81902.1"/>
    <property type="molecule type" value="Genomic_DNA"/>
</dbReference>
<protein>
    <recommendedName>
        <fullName evidence="1">DUF397 domain-containing protein</fullName>
    </recommendedName>
</protein>
<gene>
    <name evidence="2" type="ORF">B4N89_14010</name>
</gene>
<accession>A0A1T3NYW5</accession>
<dbReference type="InterPro" id="IPR007278">
    <property type="entry name" value="DUF397"/>
</dbReference>
<feature type="domain" description="DUF397" evidence="1">
    <location>
        <begin position="5"/>
        <end position="57"/>
    </location>
</feature>
<proteinExistence type="predicted"/>
<dbReference type="Pfam" id="PF04149">
    <property type="entry name" value="DUF397"/>
    <property type="match status" value="1"/>
</dbReference>
<dbReference type="AlphaFoldDB" id="A0A1T3NYW5"/>
<organism evidence="2 3">
    <name type="scientific">Embleya scabrispora</name>
    <dbReference type="NCBI Taxonomy" id="159449"/>
    <lineage>
        <taxon>Bacteria</taxon>
        <taxon>Bacillati</taxon>
        <taxon>Actinomycetota</taxon>
        <taxon>Actinomycetes</taxon>
        <taxon>Kitasatosporales</taxon>
        <taxon>Streptomycetaceae</taxon>
        <taxon>Embleya</taxon>
    </lineage>
</organism>
<keyword evidence="3" id="KW-1185">Reference proteome</keyword>
<dbReference type="STRING" id="159449.B4N89_14010"/>
<evidence type="ECO:0000313" key="2">
    <source>
        <dbReference type="EMBL" id="OPC81902.1"/>
    </source>
</evidence>
<reference evidence="2 3" key="1">
    <citation type="submission" date="2017-03" db="EMBL/GenBank/DDBJ databases">
        <title>Draft genome sequence of Streptomyces scabrisporus NF3, endophyte isolated from Amphipterygium adstringens.</title>
        <authorList>
            <person name="Vazquez M."/>
            <person name="Ceapa C.D."/>
            <person name="Rodriguez Luna D."/>
            <person name="Sanchez Esquivel S."/>
        </authorList>
    </citation>
    <scope>NUCLEOTIDE SEQUENCE [LARGE SCALE GENOMIC DNA]</scope>
    <source>
        <strain evidence="2 3">NF3</strain>
    </source>
</reference>
<evidence type="ECO:0000313" key="3">
    <source>
        <dbReference type="Proteomes" id="UP000190037"/>
    </source>
</evidence>
<name>A0A1T3NYW5_9ACTN</name>
<dbReference type="Proteomes" id="UP000190037">
    <property type="component" value="Unassembled WGS sequence"/>
</dbReference>
<sequence>MHPTGWRTSSYSNQQGAECVEVATSQDAVPVRDSKDPSLGHLVVPAASWGALTAALRD</sequence>
<comment type="caution">
    <text evidence="2">The sequence shown here is derived from an EMBL/GenBank/DDBJ whole genome shotgun (WGS) entry which is preliminary data.</text>
</comment>